<accession>A0A1S8A5K2</accession>
<sequence length="243" mass="27099">MHPLISQYVQRRLDLGKTVLTVLTDFLTRLWQACKPQILQDGLGMSWRLVITHPAGWSVEKLEQAIDAAILTPDQGNITYTVCFQTEAQAALMGELAAQGMQLAYDSNSPTGQGARAQDNEAILIADFGGLTVDIASGSFNAQTGTASVVWQVAPTSSICGTLVFDDVFASLLETKAEMLLQKPLTPDWFHNALSDWNNQIFPKLSTRSRIDSTWHVPQEDFKDSVRIPYYRWVKKEEFPIHL</sequence>
<proteinExistence type="predicted"/>
<dbReference type="EMBL" id="DF977449">
    <property type="protein sequence ID" value="GAW25262.1"/>
    <property type="molecule type" value="Genomic_DNA"/>
</dbReference>
<dbReference type="OrthoDB" id="2963168at2759"/>
<protein>
    <submittedName>
        <fullName evidence="1">Putative hsp70 protein</fullName>
    </submittedName>
</protein>
<organism evidence="1">
    <name type="scientific">Rosellinia necatrix</name>
    <name type="common">White root-rot fungus</name>
    <dbReference type="NCBI Taxonomy" id="77044"/>
    <lineage>
        <taxon>Eukaryota</taxon>
        <taxon>Fungi</taxon>
        <taxon>Dikarya</taxon>
        <taxon>Ascomycota</taxon>
        <taxon>Pezizomycotina</taxon>
        <taxon>Sordariomycetes</taxon>
        <taxon>Xylariomycetidae</taxon>
        <taxon>Xylariales</taxon>
        <taxon>Xylariaceae</taxon>
        <taxon>Rosellinia</taxon>
    </lineage>
</organism>
<gene>
    <name evidence="1" type="ORF">SAMD00023353_0400170</name>
</gene>
<dbReference type="CDD" id="cd10170">
    <property type="entry name" value="ASKHA_NBD_HSP70"/>
    <property type="match status" value="1"/>
</dbReference>
<name>A0A1S8A5K2_ROSNE</name>
<dbReference type="AlphaFoldDB" id="A0A1S8A5K2"/>
<keyword evidence="2" id="KW-1185">Reference proteome</keyword>
<dbReference type="Proteomes" id="UP000054516">
    <property type="component" value="Unassembled WGS sequence"/>
</dbReference>
<reference evidence="1" key="1">
    <citation type="submission" date="2016-03" db="EMBL/GenBank/DDBJ databases">
        <title>Draft genome sequence of Rosellinia necatrix.</title>
        <authorList>
            <person name="Kanematsu S."/>
        </authorList>
    </citation>
    <scope>NUCLEOTIDE SEQUENCE [LARGE SCALE GENOMIC DNA]</scope>
    <source>
        <strain evidence="1">W97</strain>
    </source>
</reference>
<evidence type="ECO:0000313" key="1">
    <source>
        <dbReference type="EMBL" id="GAW25262.1"/>
    </source>
</evidence>
<evidence type="ECO:0000313" key="2">
    <source>
        <dbReference type="Proteomes" id="UP000054516"/>
    </source>
</evidence>